<proteinExistence type="predicted"/>
<dbReference type="RefSeq" id="WP_275226496.1">
    <property type="nucleotide sequence ID" value="NZ_JARESE010000001.1"/>
</dbReference>
<dbReference type="Gene3D" id="2.170.130.10">
    <property type="entry name" value="TonB-dependent receptor, plug domain"/>
    <property type="match status" value="1"/>
</dbReference>
<evidence type="ECO:0000256" key="7">
    <source>
        <dbReference type="SAM" id="SignalP"/>
    </source>
</evidence>
<evidence type="ECO:0000256" key="5">
    <source>
        <dbReference type="ARBA" id="ARBA00023136"/>
    </source>
</evidence>
<keyword evidence="9" id="KW-0675">Receptor</keyword>
<keyword evidence="7" id="KW-0732">Signal</keyword>
<evidence type="ECO:0000313" key="10">
    <source>
        <dbReference type="Proteomes" id="UP001216253"/>
    </source>
</evidence>
<evidence type="ECO:0000256" key="3">
    <source>
        <dbReference type="ARBA" id="ARBA00022452"/>
    </source>
</evidence>
<feature type="chain" id="PRO_5045093470" evidence="7">
    <location>
        <begin position="26"/>
        <end position="702"/>
    </location>
</feature>
<keyword evidence="2" id="KW-0813">Transport</keyword>
<dbReference type="EMBL" id="JARESE010000001">
    <property type="protein sequence ID" value="MDE8650413.1"/>
    <property type="molecule type" value="Genomic_DNA"/>
</dbReference>
<keyword evidence="4" id="KW-0812">Transmembrane</keyword>
<evidence type="ECO:0000256" key="2">
    <source>
        <dbReference type="ARBA" id="ARBA00022448"/>
    </source>
</evidence>
<evidence type="ECO:0000313" key="9">
    <source>
        <dbReference type="EMBL" id="MDE8650413.1"/>
    </source>
</evidence>
<dbReference type="InterPro" id="IPR037066">
    <property type="entry name" value="Plug_dom_sf"/>
</dbReference>
<keyword evidence="5" id="KW-0472">Membrane</keyword>
<keyword evidence="3" id="KW-1134">Transmembrane beta strand</keyword>
<keyword evidence="10" id="KW-1185">Reference proteome</keyword>
<comment type="caution">
    <text evidence="9">The sequence shown here is derived from an EMBL/GenBank/DDBJ whole genome shotgun (WGS) entry which is preliminary data.</text>
</comment>
<keyword evidence="6" id="KW-0998">Cell outer membrane</keyword>
<sequence length="702" mass="77187">MRRHFRALPLLIGAGLPLAPAPARAEAGTELPVTAEAPAPARPDAAQRQVFVPADFARFAPRNAWDILTRVPGFSIRESDTQRGLGQATGNVLFNGARPSNKSDDLYTQLNRIPAANVERIEILDGATLDIPGLSGQVADVVYKADGFSGQFSWVGRMRAHYADALYTFGDISVSGRSGAVEFELGLNNADAGRSAAGGPTLIRDAAGLIIERRRDEWTSNYDAPKLTGRLTLDGPGSSVGHLAGHVQRSWDHYRETSLRTGSPDLADRRRRIRENNDTRNWEISGDYEFALGPGRLKLIGLTNARHEPYRQEVIDRPIDGSAASGDRFTQTSDLAETIARGEYGWTMLGGDWQLSGEAAFNTLDSVATLAEFDPVRAAFVSVDFPDGTGGVREDRYEAMLSFGRPISKTLSLQITAGAEHSTISQTGLGGATRSFFRPKGTVSLAWKPAKDFDLSVKLQRRVLQLEFYDFLASVSLNDNNQNASNADLRPQQDWSIEAEANKRLGRWGSTKLILTYRDVEDRVDIIPVAGGGEAVGNIAKARAAAFDWYATLELAPLGWKGARLDTHVLLQDSSLRDPFTGQKRNWNGFSDRLVELNLRHDIPGGDWAWGSGLYHEHIQPGYRSNQQDRVWEGPMWIDAFVENKDILGLTVRAAVNNIANARSRRERVVYTGMRGASPIAFRESRDRLIGPIFILSIKGTF</sequence>
<dbReference type="Gene3D" id="2.40.170.20">
    <property type="entry name" value="TonB-dependent receptor, beta-barrel domain"/>
    <property type="match status" value="1"/>
</dbReference>
<evidence type="ECO:0000256" key="4">
    <source>
        <dbReference type="ARBA" id="ARBA00022692"/>
    </source>
</evidence>
<dbReference type="Pfam" id="PF07715">
    <property type="entry name" value="Plug"/>
    <property type="match status" value="1"/>
</dbReference>
<gene>
    <name evidence="9" type="ORF">PYV00_01615</name>
</gene>
<protein>
    <submittedName>
        <fullName evidence="9">TonB-dependent receptor plug domain-containing protein</fullName>
    </submittedName>
</protein>
<dbReference type="InterPro" id="IPR012910">
    <property type="entry name" value="Plug_dom"/>
</dbReference>
<organism evidence="9 10">
    <name type="scientific">Novosphingobium album</name>
    <name type="common">ex Liu et al. 2023</name>
    <dbReference type="NCBI Taxonomy" id="3031130"/>
    <lineage>
        <taxon>Bacteria</taxon>
        <taxon>Pseudomonadati</taxon>
        <taxon>Pseudomonadota</taxon>
        <taxon>Alphaproteobacteria</taxon>
        <taxon>Sphingomonadales</taxon>
        <taxon>Sphingomonadaceae</taxon>
        <taxon>Novosphingobium</taxon>
    </lineage>
</organism>
<feature type="domain" description="TonB-dependent receptor plug" evidence="8">
    <location>
        <begin position="47"/>
        <end position="128"/>
    </location>
</feature>
<evidence type="ECO:0000259" key="8">
    <source>
        <dbReference type="Pfam" id="PF07715"/>
    </source>
</evidence>
<dbReference type="PANTHER" id="PTHR30069:SF37">
    <property type="entry name" value="FERRIC VIBRIOBACTIN RECEPTOR VIUA"/>
    <property type="match status" value="1"/>
</dbReference>
<dbReference type="SUPFAM" id="SSF56935">
    <property type="entry name" value="Porins"/>
    <property type="match status" value="1"/>
</dbReference>
<feature type="signal peptide" evidence="7">
    <location>
        <begin position="1"/>
        <end position="25"/>
    </location>
</feature>
<dbReference type="Proteomes" id="UP001216253">
    <property type="component" value="Unassembled WGS sequence"/>
</dbReference>
<name>A0ABT5WN99_9SPHN</name>
<comment type="subcellular location">
    <subcellularLocation>
        <location evidence="1">Cell outer membrane</location>
        <topology evidence="1">Multi-pass membrane protein</topology>
    </subcellularLocation>
</comment>
<evidence type="ECO:0000256" key="1">
    <source>
        <dbReference type="ARBA" id="ARBA00004571"/>
    </source>
</evidence>
<evidence type="ECO:0000256" key="6">
    <source>
        <dbReference type="ARBA" id="ARBA00023237"/>
    </source>
</evidence>
<reference evidence="9 10" key="1">
    <citation type="submission" date="2023-03" db="EMBL/GenBank/DDBJ databases">
        <title>NovoSphingobium album sp. nov. isolated from polycyclic aromatic hydrocarbons- and heavy-metal polluted soil.</title>
        <authorList>
            <person name="Liu Z."/>
            <person name="Wang K."/>
        </authorList>
    </citation>
    <scope>NUCLEOTIDE SEQUENCE [LARGE SCALE GENOMIC DNA]</scope>
    <source>
        <strain evidence="9 10">H3SJ31-1</strain>
    </source>
</reference>
<dbReference type="InterPro" id="IPR039426">
    <property type="entry name" value="TonB-dep_rcpt-like"/>
</dbReference>
<dbReference type="PANTHER" id="PTHR30069">
    <property type="entry name" value="TONB-DEPENDENT OUTER MEMBRANE RECEPTOR"/>
    <property type="match status" value="1"/>
</dbReference>
<dbReference type="InterPro" id="IPR036942">
    <property type="entry name" value="Beta-barrel_TonB_sf"/>
</dbReference>
<accession>A0ABT5WN99</accession>